<evidence type="ECO:0000313" key="2">
    <source>
        <dbReference type="Proteomes" id="UP001596106"/>
    </source>
</evidence>
<dbReference type="Proteomes" id="UP001596106">
    <property type="component" value="Unassembled WGS sequence"/>
</dbReference>
<evidence type="ECO:0000313" key="1">
    <source>
        <dbReference type="EMBL" id="MFC5409135.1"/>
    </source>
</evidence>
<name>A0ABW0I6I9_9BACT</name>
<proteinExistence type="predicted"/>
<protein>
    <submittedName>
        <fullName evidence="1">Helix-turn-helix domain-containing protein</fullName>
    </submittedName>
</protein>
<comment type="caution">
    <text evidence="1">The sequence shown here is derived from an EMBL/GenBank/DDBJ whole genome shotgun (WGS) entry which is preliminary data.</text>
</comment>
<accession>A0ABW0I6I9</accession>
<organism evidence="1 2">
    <name type="scientific">Larkinella bovis</name>
    <dbReference type="NCBI Taxonomy" id="683041"/>
    <lineage>
        <taxon>Bacteria</taxon>
        <taxon>Pseudomonadati</taxon>
        <taxon>Bacteroidota</taxon>
        <taxon>Cytophagia</taxon>
        <taxon>Cytophagales</taxon>
        <taxon>Spirosomataceae</taxon>
        <taxon>Larkinella</taxon>
    </lineage>
</organism>
<dbReference type="RefSeq" id="WP_379842774.1">
    <property type="nucleotide sequence ID" value="NZ_JBHSMA010000002.1"/>
</dbReference>
<keyword evidence="2" id="KW-1185">Reference proteome</keyword>
<sequence>MKPTFEEEVRAALARIEQNTHVVAIRAKVLYDVKDVAFLTGFSKDTVYDWIRVGRSINGMKKRVFLKPASGLDDRGFRIFPDELDDFLSHFPPMKA</sequence>
<gene>
    <name evidence="1" type="ORF">ACFPMF_07450</name>
</gene>
<dbReference type="EMBL" id="JBHSMA010000002">
    <property type="protein sequence ID" value="MFC5409135.1"/>
    <property type="molecule type" value="Genomic_DNA"/>
</dbReference>
<reference evidence="2" key="1">
    <citation type="journal article" date="2019" name="Int. J. Syst. Evol. Microbiol.">
        <title>The Global Catalogue of Microorganisms (GCM) 10K type strain sequencing project: providing services to taxonomists for standard genome sequencing and annotation.</title>
        <authorList>
            <consortium name="The Broad Institute Genomics Platform"/>
            <consortium name="The Broad Institute Genome Sequencing Center for Infectious Disease"/>
            <person name="Wu L."/>
            <person name="Ma J."/>
        </authorList>
    </citation>
    <scope>NUCLEOTIDE SEQUENCE [LARGE SCALE GENOMIC DNA]</scope>
    <source>
        <strain evidence="2">CCUG 55250</strain>
    </source>
</reference>